<proteinExistence type="predicted"/>
<reference evidence="2 3" key="1">
    <citation type="submission" date="2016-10" db="EMBL/GenBank/DDBJ databases">
        <authorList>
            <person name="Cai Z."/>
        </authorList>
    </citation>
    <scope>NUCLEOTIDE SEQUENCE [LARGE SCALE GENOMIC DNA]</scope>
</reference>
<gene>
    <name evidence="2" type="ORF">BQ4739_LOCUS15377</name>
</gene>
<organism evidence="2 3">
    <name type="scientific">Tetradesmus obliquus</name>
    <name type="common">Green alga</name>
    <name type="synonym">Acutodesmus obliquus</name>
    <dbReference type="NCBI Taxonomy" id="3088"/>
    <lineage>
        <taxon>Eukaryota</taxon>
        <taxon>Viridiplantae</taxon>
        <taxon>Chlorophyta</taxon>
        <taxon>core chlorophytes</taxon>
        <taxon>Chlorophyceae</taxon>
        <taxon>CS clade</taxon>
        <taxon>Sphaeropleales</taxon>
        <taxon>Scenedesmaceae</taxon>
        <taxon>Tetradesmus</taxon>
    </lineage>
</organism>
<protein>
    <submittedName>
        <fullName evidence="2">Uncharacterized protein</fullName>
    </submittedName>
</protein>
<feature type="coiled-coil region" evidence="1">
    <location>
        <begin position="306"/>
        <end position="333"/>
    </location>
</feature>
<keyword evidence="1" id="KW-0175">Coiled coil</keyword>
<name>A0A383WBQ2_TETOB</name>
<dbReference type="EMBL" id="FNXT01001224">
    <property type="protein sequence ID" value="SZX75067.1"/>
    <property type="molecule type" value="Genomic_DNA"/>
</dbReference>
<accession>A0A383WBQ2</accession>
<keyword evidence="3" id="KW-1185">Reference proteome</keyword>
<evidence type="ECO:0000313" key="2">
    <source>
        <dbReference type="EMBL" id="SZX75067.1"/>
    </source>
</evidence>
<sequence length="407" mass="46121">MLPQQPRRSARKQARNQLQAIMTDSSKRFCSDNKSGEFELPPALLEKVMSCLAVMEADGVRGPSMAARDLANASLVSSDFFNASKHGFAALEQQAAELKLRCGWEFSKPASVQCSNETLMSLQSLPRPTSWSWQQWAACLQDPLQYRVYELKQAAKQLAVPGNSSKLVTGILQAFGLQQPSSVAPQLLRAVLLERCCACPWAGCEQVSSVWDALKEWSSSDIDRKWPGLSKQLSASSCSTAAARRRALLMYTGACSKQQLQGLLFLALQKDDFSEWLRKDVQKAVEKQRKQMQVLVEVMPQFFQNMRAMIQQHEQQQEQIDTAMQQVQKLADVFDTLQQLLQEVPQRVARMRKQHQELPRMTGKQLQPLLELVGREPKELRERMQQVQQTVDELANMQEALCQRYAC</sequence>
<evidence type="ECO:0000256" key="1">
    <source>
        <dbReference type="SAM" id="Coils"/>
    </source>
</evidence>
<evidence type="ECO:0000313" key="3">
    <source>
        <dbReference type="Proteomes" id="UP000256970"/>
    </source>
</evidence>
<dbReference type="STRING" id="3088.A0A383WBQ2"/>
<dbReference type="Proteomes" id="UP000256970">
    <property type="component" value="Unassembled WGS sequence"/>
</dbReference>
<dbReference type="AlphaFoldDB" id="A0A383WBQ2"/>
<dbReference type="Gene3D" id="1.10.287.950">
    <property type="entry name" value="Methyl-accepting chemotaxis protein"/>
    <property type="match status" value="1"/>
</dbReference>